<name>A0AAV7JKJ3_9METZ</name>
<evidence type="ECO:0000256" key="1">
    <source>
        <dbReference type="SAM" id="Phobius"/>
    </source>
</evidence>
<dbReference type="Proteomes" id="UP001165289">
    <property type="component" value="Unassembled WGS sequence"/>
</dbReference>
<dbReference type="EMBL" id="JAKMXF010000321">
    <property type="protein sequence ID" value="KAI6649425.1"/>
    <property type="molecule type" value="Genomic_DNA"/>
</dbReference>
<reference evidence="2 3" key="1">
    <citation type="journal article" date="2023" name="BMC Biol.">
        <title>The compact genome of the sponge Oopsacas minuta (Hexactinellida) is lacking key metazoan core genes.</title>
        <authorList>
            <person name="Santini S."/>
            <person name="Schenkelaars Q."/>
            <person name="Jourda C."/>
            <person name="Duchesne M."/>
            <person name="Belahbib H."/>
            <person name="Rocher C."/>
            <person name="Selva M."/>
            <person name="Riesgo A."/>
            <person name="Vervoort M."/>
            <person name="Leys S.P."/>
            <person name="Kodjabachian L."/>
            <person name="Le Bivic A."/>
            <person name="Borchiellini C."/>
            <person name="Claverie J.M."/>
            <person name="Renard E."/>
        </authorList>
    </citation>
    <scope>NUCLEOTIDE SEQUENCE [LARGE SCALE GENOMIC DNA]</scope>
    <source>
        <strain evidence="2">SPO-2</strain>
    </source>
</reference>
<proteinExistence type="predicted"/>
<keyword evidence="1" id="KW-0812">Transmembrane</keyword>
<keyword evidence="1" id="KW-1133">Transmembrane helix</keyword>
<accession>A0AAV7JKJ3</accession>
<protein>
    <submittedName>
        <fullName evidence="2">Uncharacterized protein</fullName>
    </submittedName>
</protein>
<dbReference type="AlphaFoldDB" id="A0AAV7JKJ3"/>
<evidence type="ECO:0000313" key="2">
    <source>
        <dbReference type="EMBL" id="KAI6649425.1"/>
    </source>
</evidence>
<sequence>MDQISFFIVVYIAKKRFFPAMNSRVIDAYHLHNTNVYLQQKRLFKQYKVLVFVFLFTFEVYILKEIFLFNLFVVLESISLNLCWFNVTFRLPMLTIPESIENLLF</sequence>
<comment type="caution">
    <text evidence="2">The sequence shown here is derived from an EMBL/GenBank/DDBJ whole genome shotgun (WGS) entry which is preliminary data.</text>
</comment>
<evidence type="ECO:0000313" key="3">
    <source>
        <dbReference type="Proteomes" id="UP001165289"/>
    </source>
</evidence>
<keyword evidence="1" id="KW-0472">Membrane</keyword>
<keyword evidence="3" id="KW-1185">Reference proteome</keyword>
<feature type="transmembrane region" description="Helical" evidence="1">
    <location>
        <begin position="47"/>
        <end position="63"/>
    </location>
</feature>
<organism evidence="2 3">
    <name type="scientific">Oopsacas minuta</name>
    <dbReference type="NCBI Taxonomy" id="111878"/>
    <lineage>
        <taxon>Eukaryota</taxon>
        <taxon>Metazoa</taxon>
        <taxon>Porifera</taxon>
        <taxon>Hexactinellida</taxon>
        <taxon>Hexasterophora</taxon>
        <taxon>Lyssacinosida</taxon>
        <taxon>Leucopsacidae</taxon>
        <taxon>Oopsacas</taxon>
    </lineage>
</organism>
<gene>
    <name evidence="2" type="ORF">LOD99_11790</name>
</gene>